<organism evidence="5 6">
    <name type="scientific">Tetrapyrgos nigripes</name>
    <dbReference type="NCBI Taxonomy" id="182062"/>
    <lineage>
        <taxon>Eukaryota</taxon>
        <taxon>Fungi</taxon>
        <taxon>Dikarya</taxon>
        <taxon>Basidiomycota</taxon>
        <taxon>Agaricomycotina</taxon>
        <taxon>Agaricomycetes</taxon>
        <taxon>Agaricomycetidae</taxon>
        <taxon>Agaricales</taxon>
        <taxon>Marasmiineae</taxon>
        <taxon>Marasmiaceae</taxon>
        <taxon>Tetrapyrgos</taxon>
    </lineage>
</organism>
<evidence type="ECO:0000313" key="5">
    <source>
        <dbReference type="EMBL" id="KAF5368602.1"/>
    </source>
</evidence>
<name>A0A8H5LT45_9AGAR</name>
<dbReference type="OrthoDB" id="338531at2759"/>
<proteinExistence type="predicted"/>
<dbReference type="GO" id="GO:0016586">
    <property type="term" value="C:RSC-type complex"/>
    <property type="evidence" value="ECO:0007669"/>
    <property type="project" value="TreeGrafter"/>
</dbReference>
<reference evidence="5 6" key="1">
    <citation type="journal article" date="2020" name="ISME J.">
        <title>Uncovering the hidden diversity of litter-decomposition mechanisms in mushroom-forming fungi.</title>
        <authorList>
            <person name="Floudas D."/>
            <person name="Bentzer J."/>
            <person name="Ahren D."/>
            <person name="Johansson T."/>
            <person name="Persson P."/>
            <person name="Tunlid A."/>
        </authorList>
    </citation>
    <scope>NUCLEOTIDE SEQUENCE [LARGE SCALE GENOMIC DNA]</scope>
    <source>
        <strain evidence="5 6">CBS 291.85</strain>
    </source>
</reference>
<protein>
    <submittedName>
        <fullName evidence="5">Uncharacterized protein</fullName>
    </submittedName>
</protein>
<comment type="caution">
    <text evidence="5">The sequence shown here is derived from an EMBL/GenBank/DDBJ whole genome shotgun (WGS) entry which is preliminary data.</text>
</comment>
<accession>A0A8H5LT45</accession>
<sequence length="340" mass="38374">MSTYRGGSSALYRPSSYTPTTSRAPVVTDDYERWYTEASPSNRMVLSIMSGMDNEIGWALDRLCRLCHNEQWSLRQTPGQLEALFEWPEWFATKGYKESTDLQSLFSVSQVLLRRRQHALESLFVLRNAALQENNSNELARYPRTMPFILNALHNLNLHLDENNEFLLHTVELFHSVAGDFVLPPKTSPQSQNPLPPFLRLTESPNRSMIIATLVALTLLFSNSQNTSHLSSDSPALTAAIRYLPLFVDKPLLDASLNYLYVHLSNNAMAKSFLLHPDMPSVLRILVSLLIHEQIEETVTVDVTGVINTVPATVVSVRDHDITQTELESLVDMPEPQALL</sequence>
<evidence type="ECO:0000256" key="4">
    <source>
        <dbReference type="SAM" id="MobiDB-lite"/>
    </source>
</evidence>
<dbReference type="Proteomes" id="UP000559256">
    <property type="component" value="Unassembled WGS sequence"/>
</dbReference>
<evidence type="ECO:0000256" key="1">
    <source>
        <dbReference type="ARBA" id="ARBA00023015"/>
    </source>
</evidence>
<keyword evidence="2" id="KW-0804">Transcription</keyword>
<feature type="region of interest" description="Disordered" evidence="4">
    <location>
        <begin position="1"/>
        <end position="23"/>
    </location>
</feature>
<dbReference type="PANTHER" id="PTHR22970">
    <property type="entry name" value="AT-RICH INTERACTIVE DOMAIN-CONTAINING PROTEIN 2"/>
    <property type="match status" value="1"/>
</dbReference>
<dbReference type="AlphaFoldDB" id="A0A8H5LT45"/>
<keyword evidence="1" id="KW-0805">Transcription regulation</keyword>
<keyword evidence="6" id="KW-1185">Reference proteome</keyword>
<dbReference type="InterPro" id="IPR052406">
    <property type="entry name" value="Chromatin_Remodeling_Comp"/>
</dbReference>
<gene>
    <name evidence="5" type="ORF">D9758_002256</name>
</gene>
<evidence type="ECO:0000313" key="6">
    <source>
        <dbReference type="Proteomes" id="UP000559256"/>
    </source>
</evidence>
<dbReference type="PANTHER" id="PTHR22970:SF14">
    <property type="entry name" value="AT-RICH INTERACTIVE DOMAIN-CONTAINING PROTEIN 2"/>
    <property type="match status" value="1"/>
</dbReference>
<dbReference type="EMBL" id="JAACJM010000015">
    <property type="protein sequence ID" value="KAF5368602.1"/>
    <property type="molecule type" value="Genomic_DNA"/>
</dbReference>
<evidence type="ECO:0000256" key="2">
    <source>
        <dbReference type="ARBA" id="ARBA00023163"/>
    </source>
</evidence>
<keyword evidence="3" id="KW-0539">Nucleus</keyword>
<evidence type="ECO:0000256" key="3">
    <source>
        <dbReference type="ARBA" id="ARBA00023242"/>
    </source>
</evidence>